<sequence length="254" mass="27824">MATDRSLVTEIGPDGLVRESPVIAHTERMIEEEQLQLRKYIEENYSKIRDVERELTGLTMEMKLTAGPKKAALEHMRKKIEMSTEKIRLAKLKEEEAKKALEAASKAVKDEEALKQKLCEDLNNLVQESSSSQFARLEELKRRLEALNPRRSSAFLGAGASPVEPALNLRRTGVEVSVPSNSVEAAATTITESSNNNNNNNEKTSGDVQEGMTRGKKKNAIQGHGQGRPNNKGQGGGIGAIPKRGTSWTGAGFD</sequence>
<dbReference type="Gramene" id="rna-gnl|WGS:NBSK|LSAT_2X130120_mrna">
    <property type="protein sequence ID" value="cds-PLY92247.1"/>
    <property type="gene ID" value="gene-LSAT_2X130120"/>
</dbReference>
<dbReference type="PANTHER" id="PTHR35315:SF1">
    <property type="entry name" value="RAB6-INTERACTING GOLGIN"/>
    <property type="match status" value="1"/>
</dbReference>
<protein>
    <recommendedName>
        <fullName evidence="5">RAB6-interacting golgin</fullName>
    </recommendedName>
</protein>
<evidence type="ECO:0000313" key="4">
    <source>
        <dbReference type="Proteomes" id="UP000235145"/>
    </source>
</evidence>
<evidence type="ECO:0008006" key="5">
    <source>
        <dbReference type="Google" id="ProtNLM"/>
    </source>
</evidence>
<feature type="coiled-coil region" evidence="1">
    <location>
        <begin position="87"/>
        <end position="128"/>
    </location>
</feature>
<keyword evidence="4" id="KW-1185">Reference proteome</keyword>
<dbReference type="AlphaFoldDB" id="A0A9R1WJW0"/>
<dbReference type="Proteomes" id="UP000235145">
    <property type="component" value="Unassembled WGS sequence"/>
</dbReference>
<dbReference type="OrthoDB" id="543227at2759"/>
<evidence type="ECO:0000313" key="3">
    <source>
        <dbReference type="EMBL" id="KAJ0224097.1"/>
    </source>
</evidence>
<proteinExistence type="predicted"/>
<accession>A0A9R1WJW0</accession>
<evidence type="ECO:0000256" key="2">
    <source>
        <dbReference type="SAM" id="MobiDB-lite"/>
    </source>
</evidence>
<dbReference type="EMBL" id="NBSK02000002">
    <property type="protein sequence ID" value="KAJ0224097.1"/>
    <property type="molecule type" value="Genomic_DNA"/>
</dbReference>
<organism evidence="3 4">
    <name type="scientific">Lactuca sativa</name>
    <name type="common">Garden lettuce</name>
    <dbReference type="NCBI Taxonomy" id="4236"/>
    <lineage>
        <taxon>Eukaryota</taxon>
        <taxon>Viridiplantae</taxon>
        <taxon>Streptophyta</taxon>
        <taxon>Embryophyta</taxon>
        <taxon>Tracheophyta</taxon>
        <taxon>Spermatophyta</taxon>
        <taxon>Magnoliopsida</taxon>
        <taxon>eudicotyledons</taxon>
        <taxon>Gunneridae</taxon>
        <taxon>Pentapetalae</taxon>
        <taxon>asterids</taxon>
        <taxon>campanulids</taxon>
        <taxon>Asterales</taxon>
        <taxon>Asteraceae</taxon>
        <taxon>Cichorioideae</taxon>
        <taxon>Cichorieae</taxon>
        <taxon>Lactucinae</taxon>
        <taxon>Lactuca</taxon>
    </lineage>
</organism>
<reference evidence="3 4" key="1">
    <citation type="journal article" date="2017" name="Nat. Commun.">
        <title>Genome assembly with in vitro proximity ligation data and whole-genome triplication in lettuce.</title>
        <authorList>
            <person name="Reyes-Chin-Wo S."/>
            <person name="Wang Z."/>
            <person name="Yang X."/>
            <person name="Kozik A."/>
            <person name="Arikit S."/>
            <person name="Song C."/>
            <person name="Xia L."/>
            <person name="Froenicke L."/>
            <person name="Lavelle D.O."/>
            <person name="Truco M.J."/>
            <person name="Xia R."/>
            <person name="Zhu S."/>
            <person name="Xu C."/>
            <person name="Xu H."/>
            <person name="Xu X."/>
            <person name="Cox K."/>
            <person name="Korf I."/>
            <person name="Meyers B.C."/>
            <person name="Michelmore R.W."/>
        </authorList>
    </citation>
    <scope>NUCLEOTIDE SEQUENCE [LARGE SCALE GENOMIC DNA]</scope>
    <source>
        <strain evidence="4">cv. Salinas</strain>
        <tissue evidence="3">Seedlings</tissue>
    </source>
</reference>
<evidence type="ECO:0000256" key="1">
    <source>
        <dbReference type="SAM" id="Coils"/>
    </source>
</evidence>
<dbReference type="PANTHER" id="PTHR35315">
    <property type="entry name" value="ACI13"/>
    <property type="match status" value="1"/>
</dbReference>
<gene>
    <name evidence="3" type="ORF">LSAT_V11C200098670</name>
</gene>
<keyword evidence="1" id="KW-0175">Coiled coil</keyword>
<comment type="caution">
    <text evidence="3">The sequence shown here is derived from an EMBL/GenBank/DDBJ whole genome shotgun (WGS) entry which is preliminary data.</text>
</comment>
<name>A0A9R1WJW0_LACSA</name>
<feature type="region of interest" description="Disordered" evidence="2">
    <location>
        <begin position="189"/>
        <end position="254"/>
    </location>
</feature>